<sequence length="78" mass="9090">MGLKKQVATIHYVRVLQVSRKFALGALAKPVSTYDGQQYHLEVSLSQLHSTIFLKLSHIQRLRSYVIIMYSVKKIFRR</sequence>
<proteinExistence type="predicted"/>
<evidence type="ECO:0000313" key="1">
    <source>
        <dbReference type="EMBL" id="JAU90956.1"/>
    </source>
</evidence>
<protein>
    <submittedName>
        <fullName evidence="1">Uncharacterized protein</fullName>
    </submittedName>
</protein>
<dbReference type="AlphaFoldDB" id="A0A1J3JG66"/>
<dbReference type="EMBL" id="GEVM01014982">
    <property type="protein sequence ID" value="JAU90956.1"/>
    <property type="molecule type" value="Transcribed_RNA"/>
</dbReference>
<name>A0A1J3JG66_NOCCA</name>
<gene>
    <name evidence="1" type="ORF">MP_TR1842_c2_g1_i1_g.5261</name>
</gene>
<reference evidence="1" key="1">
    <citation type="submission" date="2016-07" db="EMBL/GenBank/DDBJ databases">
        <title>De novo transcriptome assembly of four accessions of the metal hyperaccumulator plant Noccaea caerulescens.</title>
        <authorList>
            <person name="Blande D."/>
            <person name="Halimaa P."/>
            <person name="Tervahauta A.I."/>
            <person name="Aarts M.G."/>
            <person name="Karenlampi S.O."/>
        </authorList>
    </citation>
    <scope>NUCLEOTIDE SEQUENCE</scope>
</reference>
<accession>A0A1J3JG66</accession>
<organism evidence="1">
    <name type="scientific">Noccaea caerulescens</name>
    <name type="common">Alpine penny-cress</name>
    <name type="synonym">Thlaspi caerulescens</name>
    <dbReference type="NCBI Taxonomy" id="107243"/>
    <lineage>
        <taxon>Eukaryota</taxon>
        <taxon>Viridiplantae</taxon>
        <taxon>Streptophyta</taxon>
        <taxon>Embryophyta</taxon>
        <taxon>Tracheophyta</taxon>
        <taxon>Spermatophyta</taxon>
        <taxon>Magnoliopsida</taxon>
        <taxon>eudicotyledons</taxon>
        <taxon>Gunneridae</taxon>
        <taxon>Pentapetalae</taxon>
        <taxon>rosids</taxon>
        <taxon>malvids</taxon>
        <taxon>Brassicales</taxon>
        <taxon>Brassicaceae</taxon>
        <taxon>Coluteocarpeae</taxon>
        <taxon>Noccaea</taxon>
    </lineage>
</organism>